<name>A0A3S5AKS7_9PLAT</name>
<keyword evidence="2" id="KW-1185">Reference proteome</keyword>
<reference evidence="1" key="1">
    <citation type="submission" date="2018-11" db="EMBL/GenBank/DDBJ databases">
        <authorList>
            <consortium name="Pathogen Informatics"/>
        </authorList>
    </citation>
    <scope>NUCLEOTIDE SEQUENCE</scope>
</reference>
<protein>
    <submittedName>
        <fullName evidence="1">Uncharacterized protein</fullName>
    </submittedName>
</protein>
<proteinExistence type="predicted"/>
<organism evidence="1 2">
    <name type="scientific">Protopolystoma xenopodis</name>
    <dbReference type="NCBI Taxonomy" id="117903"/>
    <lineage>
        <taxon>Eukaryota</taxon>
        <taxon>Metazoa</taxon>
        <taxon>Spiralia</taxon>
        <taxon>Lophotrochozoa</taxon>
        <taxon>Platyhelminthes</taxon>
        <taxon>Monogenea</taxon>
        <taxon>Polyopisthocotylea</taxon>
        <taxon>Polystomatidea</taxon>
        <taxon>Polystomatidae</taxon>
        <taxon>Protopolystoma</taxon>
    </lineage>
</organism>
<sequence length="73" mass="7915">MEECVMESASNELDLQKSYSFDGGLASSVHFGVPRHSARTRPARDALVSSIIASVSVDKPILPTTSPDFTFTR</sequence>
<dbReference type="EMBL" id="CAAALY010079321">
    <property type="protein sequence ID" value="VEL26298.1"/>
    <property type="molecule type" value="Genomic_DNA"/>
</dbReference>
<gene>
    <name evidence="1" type="ORF">PXEA_LOCUS19738</name>
</gene>
<comment type="caution">
    <text evidence="1">The sequence shown here is derived from an EMBL/GenBank/DDBJ whole genome shotgun (WGS) entry which is preliminary data.</text>
</comment>
<evidence type="ECO:0000313" key="2">
    <source>
        <dbReference type="Proteomes" id="UP000784294"/>
    </source>
</evidence>
<dbReference type="Proteomes" id="UP000784294">
    <property type="component" value="Unassembled WGS sequence"/>
</dbReference>
<dbReference type="AlphaFoldDB" id="A0A3S5AKS7"/>
<accession>A0A3S5AKS7</accession>
<evidence type="ECO:0000313" key="1">
    <source>
        <dbReference type="EMBL" id="VEL26298.1"/>
    </source>
</evidence>